<dbReference type="InterPro" id="IPR059032">
    <property type="entry name" value="WHD_DDX60"/>
</dbReference>
<dbReference type="Pfam" id="PF23002">
    <property type="entry name" value="PIN-like_DDX60"/>
    <property type="match status" value="1"/>
</dbReference>
<accession>A0ABN8NS01</accession>
<dbReference type="Pfam" id="PF26076">
    <property type="entry name" value="WHD_DDX60"/>
    <property type="match status" value="1"/>
</dbReference>
<dbReference type="Pfam" id="PF26167">
    <property type="entry name" value="TPR_DDX60"/>
    <property type="match status" value="1"/>
</dbReference>
<dbReference type="Proteomes" id="UP001159405">
    <property type="component" value="Unassembled WGS sequence"/>
</dbReference>
<dbReference type="Pfam" id="PF00271">
    <property type="entry name" value="Helicase_C"/>
    <property type="match status" value="1"/>
</dbReference>
<sequence length="1870" mass="215255">MSESGESCSSDDEYESDDFLSDSESENSSEDGEEDTEDIVFQDSEEDMEDEDDQRLKELELCSSSDEETEELMKTDQVITRINDTFYRKDVRPTYINILTDFVDAEIFLIDGDSLLLELLGEQTLDWSNGGQFLHLTYLLERFLQHFTNKGGVFHIVFFKDMEIIWSSQPSMLLARQALMLHLQNNTSFTVVTSIDNYWGKQWKDYVEDKFPAFLLLTDVENIPWKINQDKQEAVKFFFRSLLCHALGQGLNCVFISGIEMTATKVVGFYTQSISIHKFFFRKVQKSVYKTWNSLATCFKHEAPLDYLECNDSVSQTDLKEKVKALLQAKPHEGCRELITALACERMLCKFLQDPNKTKETIKATEDRVKLFLLHSVLLKKLPLKYRVQEVNNLDLFYKINDTQVNFFDKFCSNLWTCLKVIQDEYPSMTTNSLDMTSVADLMDGRLVLTLFSLALEQRSMGLQAFSLPEGISKIVEDAWSKLFVAVNSDALGAQFFPIFSENEESFRPSGRSSAFDSKMKLRRLLEVKSVLVEEYAGDVRTRINDLAEIEDQEEIFHIGREFDERYHWHTRKRLTDDYDRTREDIKEKPPKNPNRRRRYYNDKQKYVRFLRFYGNSLEGGIDRAKVITVTENSDKKKKGKDKTGKVSKTQLQLIEKNKQRRKDEEMKKEQDKWCNTFKNIEPLLNKPDYENALELMNEFLKNTSFPQVRLPALMVKAKCCFRAWRQKRFGEPSTDDMKYPVLLMDVAQKIVKEEEKEGKGSLLTEKQKKKLSRYIQKLGFENIAATFHDSNAGSREQNGQFSVRQTSARFQLEHMGHLLQREERNDPDPRVEHFIPDTWQRKLLDAVDNNESAVIVAPTSSGKTYASYYCMEKVLRESNNGVVVYVSPTKALVNQVTATIYARFHRKQLPEGRAVYGVFTRDYRHDALNSQILVTVPQCLEILFLSPRRQDWTKNVKYVIFDEVHCLGEEIGAEVWEHLLLLIRCPFLALSATIGNPNHLRDWLQAAQNFREQQDKQEGDNLRESYRVNLVVTCEERYSDLEKSIYLPSPSNGGFSKRTRKYEKEYDVQSTDEFVRLHPCAQLVTKQLKENGFPGDMALTPKESLQLYNTMVEKWCGKESLQKLSPEQYFLEQSFITKSNARQYERELKKELKSWADDNQMEKVEAVIQALNDTFVKRKALIDKEWMELGMPSSGKEFNIKNFPKLIEQLKAQGKLPALVFSFDRMECERMAFGLAGEFLRRERQIREQDNPKNAKLARELKQHKQAQKLLKRKRDAIEKIKEGRYHSLLEQVAVPEVRKKDYANLNRPLPQCTLAFTHGIGNEDLKKIIERIETGKRKSKRKQIVKFKAALSRGISYHHAGLDFKRRSCVEMLFREKYLQVVTATGTLALGIHMPCKTVVLAGDSPFLNSLQYRQMSGRAGRRGFDPIGNVVFFGIPYRKVQRLITANIPWLIGNFPINVSLVLRLLLMTSKGDDEEDALTKALALLSHPFICQKHPNMESQIKKHFLFSVELLARLGLINKDTGAPQEMAGLATHLHYHEPANFVFVSFLQQGLFHKLCKRQKRGAFSEDVMRTMVLVLNHLFARRFLHANFVRTTKKCPSSKVILEDLPEDFAQGLQQYNEKVTSVFSQYLTAVAAEVENERGEENKLPLSGIEFPTQSSIKGVAEQSSGTIQNLARLSVPYSACSSFAALSGNSDLEMSSDGQEVTAAAAAIGQERNENSDGESGGSLRRKKKKKGKQKKIHDTVVGRRQPIDDLLQIIRQGVYTDMNVVPILPPKKYDSSGRVCRLNSFALDFYKHGSSEAIVKENGVKAGEVFVVLKDFCLTIKSISCSLQEWGPRNDDVVLAFQQLAQKFGEKFKKEFGKEI</sequence>
<evidence type="ECO:0000259" key="6">
    <source>
        <dbReference type="PROSITE" id="PS51192"/>
    </source>
</evidence>
<dbReference type="PANTHER" id="PTHR44533:SF4">
    <property type="entry name" value="DEAD_H RNA HELICASE, PUTATIVE-RELATED"/>
    <property type="match status" value="1"/>
</dbReference>
<comment type="caution">
    <text evidence="8">The sequence shown here is derived from an EMBL/GenBank/DDBJ whole genome shotgun (WGS) entry which is preliminary data.</text>
</comment>
<feature type="domain" description="Helicase ATP-binding" evidence="6">
    <location>
        <begin position="845"/>
        <end position="1013"/>
    </location>
</feature>
<keyword evidence="4" id="KW-0067">ATP-binding</keyword>
<keyword evidence="1" id="KW-0547">Nucleotide-binding</keyword>
<evidence type="ECO:0000256" key="2">
    <source>
        <dbReference type="ARBA" id="ARBA00022801"/>
    </source>
</evidence>
<feature type="region of interest" description="Disordered" evidence="5">
    <location>
        <begin position="1"/>
        <end position="54"/>
    </location>
</feature>
<dbReference type="SMART" id="SM00490">
    <property type="entry name" value="HELICc"/>
    <property type="match status" value="1"/>
</dbReference>
<dbReference type="PROSITE" id="PS51192">
    <property type="entry name" value="HELICASE_ATP_BIND_1"/>
    <property type="match status" value="1"/>
</dbReference>
<gene>
    <name evidence="8" type="ORF">PLOB_00027762</name>
</gene>
<reference evidence="8 9" key="1">
    <citation type="submission" date="2022-05" db="EMBL/GenBank/DDBJ databases">
        <authorList>
            <consortium name="Genoscope - CEA"/>
            <person name="William W."/>
        </authorList>
    </citation>
    <scope>NUCLEOTIDE SEQUENCE [LARGE SCALE GENOMIC DNA]</scope>
</reference>
<dbReference type="InterPro" id="IPR027417">
    <property type="entry name" value="P-loop_NTPase"/>
</dbReference>
<dbReference type="EMBL" id="CALNXK010000034">
    <property type="protein sequence ID" value="CAH3120141.1"/>
    <property type="molecule type" value="Genomic_DNA"/>
</dbReference>
<evidence type="ECO:0000313" key="8">
    <source>
        <dbReference type="EMBL" id="CAH3120141.1"/>
    </source>
</evidence>
<feature type="domain" description="Helicase C-terminal" evidence="7">
    <location>
        <begin position="1306"/>
        <end position="1470"/>
    </location>
</feature>
<evidence type="ECO:0000259" key="7">
    <source>
        <dbReference type="PROSITE" id="PS51194"/>
    </source>
</evidence>
<protein>
    <recommendedName>
        <fullName evidence="10">ATP-dependent RNA helicase DDX60</fullName>
    </recommendedName>
</protein>
<dbReference type="SMART" id="SM00487">
    <property type="entry name" value="DEXDc"/>
    <property type="match status" value="1"/>
</dbReference>
<name>A0ABN8NS01_9CNID</name>
<dbReference type="CDD" id="cd18025">
    <property type="entry name" value="DEXHc_DDX60"/>
    <property type="match status" value="1"/>
</dbReference>
<feature type="compositionally biased region" description="Basic residues" evidence="5">
    <location>
        <begin position="1733"/>
        <end position="1745"/>
    </location>
</feature>
<dbReference type="Pfam" id="PF00270">
    <property type="entry name" value="DEAD"/>
    <property type="match status" value="1"/>
</dbReference>
<evidence type="ECO:0008006" key="10">
    <source>
        <dbReference type="Google" id="ProtNLM"/>
    </source>
</evidence>
<feature type="region of interest" description="Disordered" evidence="5">
    <location>
        <begin position="1703"/>
        <end position="1748"/>
    </location>
</feature>
<dbReference type="InterPro" id="IPR001650">
    <property type="entry name" value="Helicase_C-like"/>
</dbReference>
<feature type="compositionally biased region" description="Acidic residues" evidence="5">
    <location>
        <begin position="9"/>
        <end position="53"/>
    </location>
</feature>
<keyword evidence="3" id="KW-0347">Helicase</keyword>
<evidence type="ECO:0000256" key="4">
    <source>
        <dbReference type="ARBA" id="ARBA00022840"/>
    </source>
</evidence>
<dbReference type="InterPro" id="IPR014001">
    <property type="entry name" value="Helicase_ATP-bd"/>
</dbReference>
<dbReference type="PROSITE" id="PS51194">
    <property type="entry name" value="HELICASE_CTER"/>
    <property type="match status" value="1"/>
</dbReference>
<organism evidence="8 9">
    <name type="scientific">Porites lobata</name>
    <dbReference type="NCBI Taxonomy" id="104759"/>
    <lineage>
        <taxon>Eukaryota</taxon>
        <taxon>Metazoa</taxon>
        <taxon>Cnidaria</taxon>
        <taxon>Anthozoa</taxon>
        <taxon>Hexacorallia</taxon>
        <taxon>Scleractinia</taxon>
        <taxon>Fungiina</taxon>
        <taxon>Poritidae</taxon>
        <taxon>Porites</taxon>
    </lineage>
</organism>
<dbReference type="InterPro" id="IPR011545">
    <property type="entry name" value="DEAD/DEAH_box_helicase_dom"/>
</dbReference>
<dbReference type="SUPFAM" id="SSF52540">
    <property type="entry name" value="P-loop containing nucleoside triphosphate hydrolases"/>
    <property type="match status" value="1"/>
</dbReference>
<keyword evidence="2" id="KW-0378">Hydrolase</keyword>
<keyword evidence="9" id="KW-1185">Reference proteome</keyword>
<evidence type="ECO:0000256" key="1">
    <source>
        <dbReference type="ARBA" id="ARBA00022741"/>
    </source>
</evidence>
<dbReference type="InterPro" id="IPR055124">
    <property type="entry name" value="PIN-like_DDX60"/>
</dbReference>
<dbReference type="PANTHER" id="PTHR44533">
    <property type="entry name" value="DEAD/H RNA HELICASE, PUTATIVE-RELATED"/>
    <property type="match status" value="1"/>
</dbReference>
<evidence type="ECO:0000256" key="5">
    <source>
        <dbReference type="SAM" id="MobiDB-lite"/>
    </source>
</evidence>
<evidence type="ECO:0000313" key="9">
    <source>
        <dbReference type="Proteomes" id="UP001159405"/>
    </source>
</evidence>
<dbReference type="Gene3D" id="3.40.50.300">
    <property type="entry name" value="P-loop containing nucleotide triphosphate hydrolases"/>
    <property type="match status" value="2"/>
</dbReference>
<proteinExistence type="predicted"/>
<dbReference type="InterPro" id="IPR052431">
    <property type="entry name" value="SKI2_subfamily_helicases"/>
</dbReference>
<evidence type="ECO:0000256" key="3">
    <source>
        <dbReference type="ARBA" id="ARBA00022806"/>
    </source>
</evidence>